<keyword evidence="1" id="KW-0812">Transmembrane</keyword>
<gene>
    <name evidence="4" type="ORF">ADK41_21385</name>
</gene>
<dbReference type="Proteomes" id="UP000037773">
    <property type="component" value="Unassembled WGS sequence"/>
</dbReference>
<dbReference type="InterPro" id="IPR007887">
    <property type="entry name" value="MecA_N"/>
</dbReference>
<evidence type="ECO:0000313" key="5">
    <source>
        <dbReference type="Proteomes" id="UP000037773"/>
    </source>
</evidence>
<organism evidence="4 5">
    <name type="scientific">Streptomyces caelestis</name>
    <dbReference type="NCBI Taxonomy" id="36816"/>
    <lineage>
        <taxon>Bacteria</taxon>
        <taxon>Bacillati</taxon>
        <taxon>Actinomycetota</taxon>
        <taxon>Actinomycetes</taxon>
        <taxon>Kitasatosporales</taxon>
        <taxon>Streptomycetaceae</taxon>
        <taxon>Streptomyces</taxon>
    </lineage>
</organism>
<proteinExistence type="predicted"/>
<keyword evidence="5" id="KW-1185">Reference proteome</keyword>
<dbReference type="GO" id="GO:0046677">
    <property type="term" value="P:response to antibiotic"/>
    <property type="evidence" value="ECO:0007669"/>
    <property type="project" value="InterPro"/>
</dbReference>
<sequence length="548" mass="56126">MGKGVKTAVVGGVFAVMVGGAGYGVYNIVSAVNGDGGSGASAAATKKTGPPDKVEVEETTRSFLAAWEKGEASQAASYTNNAQEAGALLTAYGDEARVGDVEITPGTAAGATVPFTVEATVSYDGKSKALSYKSELTVVRGKTTGRALVDWEPSVVHPDLEKGDTLVTEESAQPPIEAVDRDGTVLTKEEYPSLGPVLDTLRQKYGEQAGGTPGVELVIRHAEGTTGEPAADTPLLTLAEGEPGKLRTTLSAGAQEAAEKAVRQYAKSSVVAVKPSTGEVLAVANHRDDGFNAAFQGQVAPGSTMKIITAAMLIDNGVTSMNGPAPCPPTATWQSQTFKNLTDMEPNEGASLANSFLRSCNTAFIKLIDEEPLSDASLTQEAQERFGLGRDDWKTGIASFDGSVPAVAGPDRAANAIGQGQVQMNPLNMASVTATAITGAFRQPYLVSPDLDGRRFAQAKGLPAGTAAQLKQMMRLTATQGTAREAMAGLGGDIGAKTGSAEVDGKATSDSWFTGFRDDVAAAAMAQQGGHGGDAAGPIVAAVLRAAG</sequence>
<keyword evidence="1" id="KW-1133">Transmembrane helix</keyword>
<protein>
    <submittedName>
        <fullName evidence="4">Penicillin-binding protein</fullName>
    </submittedName>
</protein>
<evidence type="ECO:0000256" key="1">
    <source>
        <dbReference type="SAM" id="Phobius"/>
    </source>
</evidence>
<evidence type="ECO:0000259" key="2">
    <source>
        <dbReference type="Pfam" id="PF00905"/>
    </source>
</evidence>
<name>A0A0M8QNT8_9ACTN</name>
<reference evidence="4 5" key="1">
    <citation type="submission" date="2015-07" db="EMBL/GenBank/DDBJ databases">
        <authorList>
            <person name="Noorani M."/>
        </authorList>
    </citation>
    <scope>NUCLEOTIDE SEQUENCE [LARGE SCALE GENOMIC DNA]</scope>
    <source>
        <strain evidence="4 5">NRRL B-24567</strain>
    </source>
</reference>
<dbReference type="InterPro" id="IPR001460">
    <property type="entry name" value="PCN-bd_Tpept"/>
</dbReference>
<dbReference type="EMBL" id="LGCN01000201">
    <property type="protein sequence ID" value="KOT37014.1"/>
    <property type="molecule type" value="Genomic_DNA"/>
</dbReference>
<accession>A0A0M8QNT8</accession>
<dbReference type="Gene3D" id="3.40.710.10">
    <property type="entry name" value="DD-peptidase/beta-lactamase superfamily"/>
    <property type="match status" value="1"/>
</dbReference>
<comment type="caution">
    <text evidence="4">The sequence shown here is derived from an EMBL/GenBank/DDBJ whole genome shotgun (WGS) entry which is preliminary data.</text>
</comment>
<dbReference type="SUPFAM" id="SSF56601">
    <property type="entry name" value="beta-lactamase/transpeptidase-like"/>
    <property type="match status" value="1"/>
</dbReference>
<keyword evidence="1" id="KW-0472">Membrane</keyword>
<evidence type="ECO:0000259" key="3">
    <source>
        <dbReference type="Pfam" id="PF05223"/>
    </source>
</evidence>
<dbReference type="PANTHER" id="PTHR30627:SF24">
    <property type="entry name" value="PENICILLIN-BINDING PROTEIN 4B"/>
    <property type="match status" value="1"/>
</dbReference>
<feature type="domain" description="NTF2-like N-terminal transpeptidase" evidence="3">
    <location>
        <begin position="57"/>
        <end position="164"/>
    </location>
</feature>
<dbReference type="PATRIC" id="fig|36816.3.peg.4631"/>
<dbReference type="Pfam" id="PF05223">
    <property type="entry name" value="MecA_N"/>
    <property type="match status" value="1"/>
</dbReference>
<dbReference type="InterPro" id="IPR050515">
    <property type="entry name" value="Beta-lactam/transpept"/>
</dbReference>
<dbReference type="InterPro" id="IPR012338">
    <property type="entry name" value="Beta-lactam/transpept-like"/>
</dbReference>
<dbReference type="GO" id="GO:0071972">
    <property type="term" value="F:peptidoglycan L,D-transpeptidase activity"/>
    <property type="evidence" value="ECO:0007669"/>
    <property type="project" value="TreeGrafter"/>
</dbReference>
<feature type="transmembrane region" description="Helical" evidence="1">
    <location>
        <begin position="7"/>
        <end position="26"/>
    </location>
</feature>
<dbReference type="GO" id="GO:0005886">
    <property type="term" value="C:plasma membrane"/>
    <property type="evidence" value="ECO:0007669"/>
    <property type="project" value="TreeGrafter"/>
</dbReference>
<dbReference type="Pfam" id="PF00905">
    <property type="entry name" value="Transpeptidase"/>
    <property type="match status" value="1"/>
</dbReference>
<dbReference type="GO" id="GO:0071555">
    <property type="term" value="P:cell wall organization"/>
    <property type="evidence" value="ECO:0007669"/>
    <property type="project" value="TreeGrafter"/>
</dbReference>
<dbReference type="PANTHER" id="PTHR30627">
    <property type="entry name" value="PEPTIDOGLYCAN D,D-TRANSPEPTIDASE"/>
    <property type="match status" value="1"/>
</dbReference>
<dbReference type="FunFam" id="3.40.710.10:FF:000061">
    <property type="entry name" value="Penicillin-binding protein A"/>
    <property type="match status" value="1"/>
</dbReference>
<dbReference type="RefSeq" id="WP_030821810.1">
    <property type="nucleotide sequence ID" value="NZ_LGCN01000201.1"/>
</dbReference>
<dbReference type="OrthoDB" id="5241017at2"/>
<feature type="domain" description="Penicillin-binding protein transpeptidase" evidence="2">
    <location>
        <begin position="269"/>
        <end position="544"/>
    </location>
</feature>
<evidence type="ECO:0000313" key="4">
    <source>
        <dbReference type="EMBL" id="KOT37014.1"/>
    </source>
</evidence>
<dbReference type="AlphaFoldDB" id="A0A0M8QNT8"/>
<dbReference type="GO" id="GO:0008658">
    <property type="term" value="F:penicillin binding"/>
    <property type="evidence" value="ECO:0007669"/>
    <property type="project" value="InterPro"/>
</dbReference>